<protein>
    <submittedName>
        <fullName evidence="1">Uncharacterized protein</fullName>
    </submittedName>
</protein>
<dbReference type="AlphaFoldDB" id="A0A9J6GAX9"/>
<gene>
    <name evidence="1" type="ORF">HPB48_019230</name>
</gene>
<comment type="caution">
    <text evidence="1">The sequence shown here is derived from an EMBL/GenBank/DDBJ whole genome shotgun (WGS) entry which is preliminary data.</text>
</comment>
<dbReference type="EMBL" id="JABSTR010000005">
    <property type="protein sequence ID" value="KAH9372063.1"/>
    <property type="molecule type" value="Genomic_DNA"/>
</dbReference>
<sequence length="76" mass="8549">METLVGCQVHEASYEDLKAYFPNPRNKGENLHGLRCVPSAEVVQEPAGRQGDPAEQWLWSKQRLEEHKCVVNGLSS</sequence>
<reference evidence="1 2" key="1">
    <citation type="journal article" date="2020" name="Cell">
        <title>Large-Scale Comparative Analyses of Tick Genomes Elucidate Their Genetic Diversity and Vector Capacities.</title>
        <authorList>
            <consortium name="Tick Genome and Microbiome Consortium (TIGMIC)"/>
            <person name="Jia N."/>
            <person name="Wang J."/>
            <person name="Shi W."/>
            <person name="Du L."/>
            <person name="Sun Y."/>
            <person name="Zhan W."/>
            <person name="Jiang J.F."/>
            <person name="Wang Q."/>
            <person name="Zhang B."/>
            <person name="Ji P."/>
            <person name="Bell-Sakyi L."/>
            <person name="Cui X.M."/>
            <person name="Yuan T.T."/>
            <person name="Jiang B.G."/>
            <person name="Yang W.F."/>
            <person name="Lam T.T."/>
            <person name="Chang Q.C."/>
            <person name="Ding S.J."/>
            <person name="Wang X.J."/>
            <person name="Zhu J.G."/>
            <person name="Ruan X.D."/>
            <person name="Zhao L."/>
            <person name="Wei J.T."/>
            <person name="Ye R.Z."/>
            <person name="Que T.C."/>
            <person name="Du C.H."/>
            <person name="Zhou Y.H."/>
            <person name="Cheng J.X."/>
            <person name="Dai P.F."/>
            <person name="Guo W.B."/>
            <person name="Han X.H."/>
            <person name="Huang E.J."/>
            <person name="Li L.F."/>
            <person name="Wei W."/>
            <person name="Gao Y.C."/>
            <person name="Liu J.Z."/>
            <person name="Shao H.Z."/>
            <person name="Wang X."/>
            <person name="Wang C.C."/>
            <person name="Yang T.C."/>
            <person name="Huo Q.B."/>
            <person name="Li W."/>
            <person name="Chen H.Y."/>
            <person name="Chen S.E."/>
            <person name="Zhou L.G."/>
            <person name="Ni X.B."/>
            <person name="Tian J.H."/>
            <person name="Sheng Y."/>
            <person name="Liu T."/>
            <person name="Pan Y.S."/>
            <person name="Xia L.Y."/>
            <person name="Li J."/>
            <person name="Zhao F."/>
            <person name="Cao W.C."/>
        </authorList>
    </citation>
    <scope>NUCLEOTIDE SEQUENCE [LARGE SCALE GENOMIC DNA]</scope>
    <source>
        <strain evidence="1">HaeL-2018</strain>
    </source>
</reference>
<proteinExistence type="predicted"/>
<evidence type="ECO:0000313" key="1">
    <source>
        <dbReference type="EMBL" id="KAH9372063.1"/>
    </source>
</evidence>
<dbReference type="Proteomes" id="UP000821853">
    <property type="component" value="Chromosome 3"/>
</dbReference>
<dbReference type="VEuPathDB" id="VectorBase:HLOH_063494"/>
<evidence type="ECO:0000313" key="2">
    <source>
        <dbReference type="Proteomes" id="UP000821853"/>
    </source>
</evidence>
<organism evidence="1 2">
    <name type="scientific">Haemaphysalis longicornis</name>
    <name type="common">Bush tick</name>
    <dbReference type="NCBI Taxonomy" id="44386"/>
    <lineage>
        <taxon>Eukaryota</taxon>
        <taxon>Metazoa</taxon>
        <taxon>Ecdysozoa</taxon>
        <taxon>Arthropoda</taxon>
        <taxon>Chelicerata</taxon>
        <taxon>Arachnida</taxon>
        <taxon>Acari</taxon>
        <taxon>Parasitiformes</taxon>
        <taxon>Ixodida</taxon>
        <taxon>Ixodoidea</taxon>
        <taxon>Ixodidae</taxon>
        <taxon>Haemaphysalinae</taxon>
        <taxon>Haemaphysalis</taxon>
    </lineage>
</organism>
<accession>A0A9J6GAX9</accession>
<name>A0A9J6GAX9_HAELO</name>
<keyword evidence="2" id="KW-1185">Reference proteome</keyword>